<proteinExistence type="predicted"/>
<gene>
    <name evidence="1" type="ORF">JJB74_29020</name>
</gene>
<dbReference type="Proteomes" id="UP000622890">
    <property type="component" value="Unassembled WGS sequence"/>
</dbReference>
<evidence type="ECO:0000313" key="1">
    <source>
        <dbReference type="EMBL" id="MBK4738675.1"/>
    </source>
</evidence>
<comment type="caution">
    <text evidence="1">The sequence shown here is derived from an EMBL/GenBank/DDBJ whole genome shotgun (WGS) entry which is preliminary data.</text>
</comment>
<reference evidence="1" key="1">
    <citation type="submission" date="2021-01" db="EMBL/GenBank/DDBJ databases">
        <title>Genome sequence of strain Noviherbaspirillum sp. DKR-6.</title>
        <authorList>
            <person name="Chaudhary D.K."/>
        </authorList>
    </citation>
    <scope>NUCLEOTIDE SEQUENCE</scope>
    <source>
        <strain evidence="1">DKR-6</strain>
    </source>
</reference>
<evidence type="ECO:0000313" key="2">
    <source>
        <dbReference type="Proteomes" id="UP000622890"/>
    </source>
</evidence>
<name>A0A934SY36_9BURK</name>
<accession>A0A934SY36</accession>
<keyword evidence="2" id="KW-1185">Reference proteome</keyword>
<dbReference type="AlphaFoldDB" id="A0A934SY36"/>
<sequence length="53" mass="5830">MSAAALPARCSKWNPNEHRLFSHISMDRTSASPTKKCAPCVSSRLPFAQRATI</sequence>
<organism evidence="1 2">
    <name type="scientific">Noviherbaspirillum pedocola</name>
    <dbReference type="NCBI Taxonomy" id="2801341"/>
    <lineage>
        <taxon>Bacteria</taxon>
        <taxon>Pseudomonadati</taxon>
        <taxon>Pseudomonadota</taxon>
        <taxon>Betaproteobacteria</taxon>
        <taxon>Burkholderiales</taxon>
        <taxon>Oxalobacteraceae</taxon>
        <taxon>Noviherbaspirillum</taxon>
    </lineage>
</organism>
<dbReference type="EMBL" id="JAEPBG010000025">
    <property type="protein sequence ID" value="MBK4738675.1"/>
    <property type="molecule type" value="Genomic_DNA"/>
</dbReference>
<protein>
    <submittedName>
        <fullName evidence="1">Uncharacterized protein</fullName>
    </submittedName>
</protein>